<feature type="compositionally biased region" description="Basic and acidic residues" evidence="1">
    <location>
        <begin position="1"/>
        <end position="20"/>
    </location>
</feature>
<protein>
    <submittedName>
        <fullName evidence="2">Chlorophyll a-b binding protein, chloroplastic</fullName>
    </submittedName>
</protein>
<name>A0A0D9Z2I2_9ORYZ</name>
<organism evidence="2">
    <name type="scientific">Oryza glumipatula</name>
    <dbReference type="NCBI Taxonomy" id="40148"/>
    <lineage>
        <taxon>Eukaryota</taxon>
        <taxon>Viridiplantae</taxon>
        <taxon>Streptophyta</taxon>
        <taxon>Embryophyta</taxon>
        <taxon>Tracheophyta</taxon>
        <taxon>Spermatophyta</taxon>
        <taxon>Magnoliopsida</taxon>
        <taxon>Liliopsida</taxon>
        <taxon>Poales</taxon>
        <taxon>Poaceae</taxon>
        <taxon>BOP clade</taxon>
        <taxon>Oryzoideae</taxon>
        <taxon>Oryzeae</taxon>
        <taxon>Oryzinae</taxon>
        <taxon>Oryza</taxon>
    </lineage>
</organism>
<dbReference type="AlphaFoldDB" id="A0A0D9Z2I2"/>
<proteinExistence type="predicted"/>
<dbReference type="Gramene" id="OGLUM03G04710.1">
    <property type="protein sequence ID" value="OGLUM03G04710.1"/>
    <property type="gene ID" value="OGLUM03G04710"/>
</dbReference>
<dbReference type="Proteomes" id="UP000026961">
    <property type="component" value="Chromosome 3"/>
</dbReference>
<dbReference type="EnsemblPlants" id="OGLUM03G04710.1">
    <property type="protein sequence ID" value="OGLUM03G04710.1"/>
    <property type="gene ID" value="OGLUM03G04710"/>
</dbReference>
<sequence length="131" mass="14249">MAGDRWEDSPCVRMELDGNEGRTAAGGNRRQHQGSRELGPDGKPCIGGRERRQAGKARTTRHGHPPANGRAASTSLFGEARITIRKSAAKPKPSAFGSPWYGPNHVIRSTDRGRCVRSPTRREKDGGGLRH</sequence>
<feature type="compositionally biased region" description="Basic and acidic residues" evidence="1">
    <location>
        <begin position="108"/>
        <end position="131"/>
    </location>
</feature>
<feature type="compositionally biased region" description="Basic residues" evidence="1">
    <location>
        <begin position="54"/>
        <end position="64"/>
    </location>
</feature>
<reference evidence="2" key="1">
    <citation type="submission" date="2015-04" db="UniProtKB">
        <authorList>
            <consortium name="EnsemblPlants"/>
        </authorList>
    </citation>
    <scope>IDENTIFICATION</scope>
</reference>
<reference evidence="2" key="2">
    <citation type="submission" date="2018-05" db="EMBL/GenBank/DDBJ databases">
        <title>OgluRS3 (Oryza glumaepatula Reference Sequence Version 3).</title>
        <authorList>
            <person name="Zhang J."/>
            <person name="Kudrna D."/>
            <person name="Lee S."/>
            <person name="Talag J."/>
            <person name="Welchert J."/>
            <person name="Wing R.A."/>
        </authorList>
    </citation>
    <scope>NUCLEOTIDE SEQUENCE [LARGE SCALE GENOMIC DNA]</scope>
</reference>
<evidence type="ECO:0000256" key="1">
    <source>
        <dbReference type="SAM" id="MobiDB-lite"/>
    </source>
</evidence>
<dbReference type="HOGENOM" id="CLU_152205_0_0_1"/>
<evidence type="ECO:0000313" key="2">
    <source>
        <dbReference type="EnsemblPlants" id="OGLUM03G04710.1"/>
    </source>
</evidence>
<accession>A0A0D9Z2I2</accession>
<evidence type="ECO:0000313" key="3">
    <source>
        <dbReference type="Proteomes" id="UP000026961"/>
    </source>
</evidence>
<keyword evidence="3" id="KW-1185">Reference proteome</keyword>
<feature type="region of interest" description="Disordered" evidence="1">
    <location>
        <begin position="1"/>
        <end position="76"/>
    </location>
</feature>
<feature type="region of interest" description="Disordered" evidence="1">
    <location>
        <begin position="88"/>
        <end position="131"/>
    </location>
</feature>